<protein>
    <submittedName>
        <fullName evidence="3">Putative RNA-binding protein with RPS1 domain</fullName>
    </submittedName>
</protein>
<dbReference type="AlphaFoldDB" id="A0A852U335"/>
<gene>
    <name evidence="3" type="ORF">HDA32_005127</name>
</gene>
<dbReference type="PROSITE" id="PS50126">
    <property type="entry name" value="S1"/>
    <property type="match status" value="1"/>
</dbReference>
<dbReference type="GO" id="GO:0003676">
    <property type="term" value="F:nucleic acid binding"/>
    <property type="evidence" value="ECO:0007669"/>
    <property type="project" value="InterPro"/>
</dbReference>
<organism evidence="3 4">
    <name type="scientific">Spinactinospora alkalitolerans</name>
    <dbReference type="NCBI Taxonomy" id="687207"/>
    <lineage>
        <taxon>Bacteria</taxon>
        <taxon>Bacillati</taxon>
        <taxon>Actinomycetota</taxon>
        <taxon>Actinomycetes</taxon>
        <taxon>Streptosporangiales</taxon>
        <taxon>Nocardiopsidaceae</taxon>
        <taxon>Spinactinospora</taxon>
    </lineage>
</organism>
<name>A0A852U335_9ACTN</name>
<sequence>MEKINLERTDYPDDKVVFFAMPYETKPISDGSRQDFQELYEHVYAPAAMDLGLTPRRADLIFGTGQGVLEAAWRGVQGAGVVVVDFSTRSADVALEFGWAMCLHKRVVVLAENLEDVPTDVRGLLRPIIYSFHGMGTSKMSRELKDQLRQALSEPASAEMTLKPLEGHAEPSHAEIVAVDPECVIVRDLHNRRIAEMRKDDVDYRREIPKDMTTRFKVGRELDGTIIMESDGRCRFSQRVGQRNPWANLKAEYPQGHVFTSRVVNRTQAGAFVAVAHNVNGYLPGADLQPGTEVEVVVINVDPDRQKIQLALAQQATVSASLSSSDDYPKVGERGPGTVCRIEVSRGFVLVELDGYPGKKGLLHYSNMPPELWTAIQDGSVSLGHRLTLQVREVRPSVRNPANREFALQVVEHGEHARAAGEPGGVATRPIEKEPVT</sequence>
<dbReference type="SUPFAM" id="SSF50249">
    <property type="entry name" value="Nucleic acid-binding proteins"/>
    <property type="match status" value="1"/>
</dbReference>
<evidence type="ECO:0000313" key="4">
    <source>
        <dbReference type="Proteomes" id="UP000589036"/>
    </source>
</evidence>
<dbReference type="InterPro" id="IPR003029">
    <property type="entry name" value="S1_domain"/>
</dbReference>
<reference evidence="3 4" key="1">
    <citation type="submission" date="2020-07" db="EMBL/GenBank/DDBJ databases">
        <title>Sequencing the genomes of 1000 actinobacteria strains.</title>
        <authorList>
            <person name="Klenk H.-P."/>
        </authorList>
    </citation>
    <scope>NUCLEOTIDE SEQUENCE [LARGE SCALE GENOMIC DNA]</scope>
    <source>
        <strain evidence="3 4">CXB654</strain>
    </source>
</reference>
<dbReference type="InterPro" id="IPR012340">
    <property type="entry name" value="NA-bd_OB-fold"/>
</dbReference>
<evidence type="ECO:0000313" key="3">
    <source>
        <dbReference type="EMBL" id="NYE50007.1"/>
    </source>
</evidence>
<dbReference type="Proteomes" id="UP000589036">
    <property type="component" value="Unassembled WGS sequence"/>
</dbReference>
<dbReference type="EMBL" id="JACCCC010000001">
    <property type="protein sequence ID" value="NYE50007.1"/>
    <property type="molecule type" value="Genomic_DNA"/>
</dbReference>
<dbReference type="RefSeq" id="WP_179645567.1">
    <property type="nucleotide sequence ID" value="NZ_BAAAYY010000019.1"/>
</dbReference>
<evidence type="ECO:0000259" key="2">
    <source>
        <dbReference type="PROSITE" id="PS50126"/>
    </source>
</evidence>
<accession>A0A852U335</accession>
<feature type="domain" description="S1 motif" evidence="2">
    <location>
        <begin position="256"/>
        <end position="313"/>
    </location>
</feature>
<evidence type="ECO:0000256" key="1">
    <source>
        <dbReference type="SAM" id="MobiDB-lite"/>
    </source>
</evidence>
<proteinExistence type="predicted"/>
<feature type="region of interest" description="Disordered" evidence="1">
    <location>
        <begin position="415"/>
        <end position="437"/>
    </location>
</feature>
<dbReference type="SMART" id="SM00316">
    <property type="entry name" value="S1"/>
    <property type="match status" value="2"/>
</dbReference>
<keyword evidence="4" id="KW-1185">Reference proteome</keyword>
<dbReference type="Gene3D" id="3.40.50.450">
    <property type="match status" value="1"/>
</dbReference>
<dbReference type="Gene3D" id="2.40.50.140">
    <property type="entry name" value="Nucleic acid-binding proteins"/>
    <property type="match status" value="1"/>
</dbReference>
<comment type="caution">
    <text evidence="3">The sequence shown here is derived from an EMBL/GenBank/DDBJ whole genome shotgun (WGS) entry which is preliminary data.</text>
</comment>